<proteinExistence type="predicted"/>
<protein>
    <submittedName>
        <fullName evidence="1">Uncharacterized protein</fullName>
    </submittedName>
</protein>
<comment type="caution">
    <text evidence="1">The sequence shown here is derived from an EMBL/GenBank/DDBJ whole genome shotgun (WGS) entry which is preliminary data.</text>
</comment>
<dbReference type="AlphaFoldDB" id="A0A7W3XW36"/>
<dbReference type="Proteomes" id="UP000530234">
    <property type="component" value="Unassembled WGS sequence"/>
</dbReference>
<sequence length="58" mass="6082">MNDLQGGCGEVLFSLAALPLSLFSRSHLPMFRSPEGRVFDVHAKSNMCGSGNAQGGEG</sequence>
<dbReference type="EMBL" id="VKHS01000115">
    <property type="protein sequence ID" value="MBB0229371.1"/>
    <property type="molecule type" value="Genomic_DNA"/>
</dbReference>
<organism evidence="1 2">
    <name type="scientific">Streptomyces calidiresistens</name>
    <dbReference type="NCBI Taxonomy" id="1485586"/>
    <lineage>
        <taxon>Bacteria</taxon>
        <taxon>Bacillati</taxon>
        <taxon>Actinomycetota</taxon>
        <taxon>Actinomycetes</taxon>
        <taxon>Kitasatosporales</taxon>
        <taxon>Streptomycetaceae</taxon>
        <taxon>Streptomyces</taxon>
    </lineage>
</organism>
<evidence type="ECO:0000313" key="1">
    <source>
        <dbReference type="EMBL" id="MBB0229371.1"/>
    </source>
</evidence>
<dbReference type="RefSeq" id="WP_182661791.1">
    <property type="nucleotide sequence ID" value="NZ_VKHS01000115.1"/>
</dbReference>
<evidence type="ECO:0000313" key="2">
    <source>
        <dbReference type="Proteomes" id="UP000530234"/>
    </source>
</evidence>
<reference evidence="2" key="1">
    <citation type="submission" date="2019-10" db="EMBL/GenBank/DDBJ databases">
        <title>Streptomyces sp. nov., a novel actinobacterium isolated from alkaline environment.</title>
        <authorList>
            <person name="Golinska P."/>
        </authorList>
    </citation>
    <scope>NUCLEOTIDE SEQUENCE [LARGE SCALE GENOMIC DNA]</scope>
    <source>
        <strain evidence="2">DSM 42108</strain>
    </source>
</reference>
<keyword evidence="2" id="KW-1185">Reference proteome</keyword>
<gene>
    <name evidence="1" type="ORF">FOE67_07545</name>
</gene>
<accession>A0A7W3XW36</accession>
<name>A0A7W3XW36_9ACTN</name>